<dbReference type="InterPro" id="IPR038516">
    <property type="entry name" value="AAR2_N_sf"/>
</dbReference>
<dbReference type="OrthoDB" id="201752at2759"/>
<dbReference type="CDD" id="cd13778">
    <property type="entry name" value="Aar2_C"/>
    <property type="match status" value="1"/>
</dbReference>
<feature type="domain" description="AAR2 C-terminal" evidence="2">
    <location>
        <begin position="193"/>
        <end position="366"/>
    </location>
</feature>
<dbReference type="Gene3D" id="1.25.40.550">
    <property type="entry name" value="Aar2, C-terminal domain-like"/>
    <property type="match status" value="1"/>
</dbReference>
<protein>
    <submittedName>
        <fullName evidence="4">Uncharacterized protein</fullName>
    </submittedName>
</protein>
<dbReference type="GO" id="GO:0000244">
    <property type="term" value="P:spliceosomal tri-snRNP complex assembly"/>
    <property type="evidence" value="ECO:0007669"/>
    <property type="project" value="TreeGrafter"/>
</dbReference>
<evidence type="ECO:0000313" key="4">
    <source>
        <dbReference type="EMBL" id="CAA7402118.1"/>
    </source>
</evidence>
<evidence type="ECO:0000313" key="5">
    <source>
        <dbReference type="Proteomes" id="UP000663760"/>
    </source>
</evidence>
<gene>
    <name evidence="4" type="ORF">SI8410_09012796</name>
</gene>
<accession>A0A7I8KYG4</accession>
<evidence type="ECO:0000259" key="3">
    <source>
        <dbReference type="Pfam" id="PF20981"/>
    </source>
</evidence>
<evidence type="ECO:0000259" key="2">
    <source>
        <dbReference type="Pfam" id="PF05282"/>
    </source>
</evidence>
<dbReference type="Pfam" id="PF20981">
    <property type="entry name" value="AAR2_1st"/>
    <property type="match status" value="1"/>
</dbReference>
<dbReference type="PANTHER" id="PTHR12689:SF4">
    <property type="entry name" value="PROTEIN AAR2 HOMOLOG"/>
    <property type="match status" value="1"/>
</dbReference>
<dbReference type="AlphaFoldDB" id="A0A7I8KYG4"/>
<name>A0A7I8KYG4_SPIIN</name>
<comment type="similarity">
    <text evidence="1">Belongs to the AAR2 family.</text>
</comment>
<reference evidence="4" key="1">
    <citation type="submission" date="2020-02" db="EMBL/GenBank/DDBJ databases">
        <authorList>
            <person name="Scholz U."/>
            <person name="Mascher M."/>
            <person name="Fiebig A."/>
        </authorList>
    </citation>
    <scope>NUCLEOTIDE SEQUENCE</scope>
</reference>
<dbReference type="InterPro" id="IPR007946">
    <property type="entry name" value="AAR2"/>
</dbReference>
<dbReference type="FunFam" id="1.25.40.550:FF:000002">
    <property type="entry name" value="AAR2 protein family"/>
    <property type="match status" value="1"/>
</dbReference>
<dbReference type="InterPro" id="IPR033647">
    <property type="entry name" value="Aar2_N"/>
</dbReference>
<proteinExistence type="inferred from homology"/>
<dbReference type="EMBL" id="LR746272">
    <property type="protein sequence ID" value="CAA7402118.1"/>
    <property type="molecule type" value="Genomic_DNA"/>
</dbReference>
<dbReference type="FunFam" id="2.60.34.20:FF:000001">
    <property type="entry name" value="protein AAR2 homolog"/>
    <property type="match status" value="1"/>
</dbReference>
<dbReference type="PANTHER" id="PTHR12689">
    <property type="entry name" value="A1 CISTRON SPLICING FACTOR AAR2-RELATED"/>
    <property type="match status" value="1"/>
</dbReference>
<evidence type="ECO:0000256" key="1">
    <source>
        <dbReference type="ARBA" id="ARBA00006281"/>
    </source>
</evidence>
<dbReference type="InterPro" id="IPR033648">
    <property type="entry name" value="AAR2_C"/>
</dbReference>
<keyword evidence="5" id="KW-1185">Reference proteome</keyword>
<sequence>MDQENALELVKKGATLLLLDVPPFTLFGIDTQMFSVGPLFKGIKMIPPGPHFIYYSPANRDGNEFSPIIGFFIFTSPSEVVVFKWHPQEEHLVKLSEEEEGRYSEAVKNLEFDRNLGPYALKHFGEWKQISNYITKDTVDRLEPLDGEITIAYETNLIDTVHRTSAEKKLAEQLRNSKFSKPSNESPMRGCYYTSIPAVVKYKGKSREELTALNLDKTQLLETILTKEFGGVEDLLLGELQFAFIAFLMGQSLQAFYQWKSLVSLIFSCTEAPFQTRTHLFSKFIRVIYYQLKHGFQKNNGSKGDGDLGVSLSLDDAWASKDSFLSHHCKDFFSLVEQAPVVNGDLLSWTRKLRELLERELGWDLQGDPEGDVGDEYSPVVVLPDELGPGEPSLI</sequence>
<dbReference type="InterPro" id="IPR038514">
    <property type="entry name" value="AAR2_C_sf"/>
</dbReference>
<feature type="domain" description="AAR2 N-terminal" evidence="3">
    <location>
        <begin position="13"/>
        <end position="144"/>
    </location>
</feature>
<dbReference type="Pfam" id="PF05282">
    <property type="entry name" value="AAR2"/>
    <property type="match status" value="1"/>
</dbReference>
<dbReference type="Gene3D" id="2.60.34.20">
    <property type="match status" value="1"/>
</dbReference>
<organism evidence="4 5">
    <name type="scientific">Spirodela intermedia</name>
    <name type="common">Intermediate duckweed</name>
    <dbReference type="NCBI Taxonomy" id="51605"/>
    <lineage>
        <taxon>Eukaryota</taxon>
        <taxon>Viridiplantae</taxon>
        <taxon>Streptophyta</taxon>
        <taxon>Embryophyta</taxon>
        <taxon>Tracheophyta</taxon>
        <taxon>Spermatophyta</taxon>
        <taxon>Magnoliopsida</taxon>
        <taxon>Liliopsida</taxon>
        <taxon>Araceae</taxon>
        <taxon>Lemnoideae</taxon>
        <taxon>Spirodela</taxon>
    </lineage>
</organism>
<dbReference type="CDD" id="cd13777">
    <property type="entry name" value="Aar2_N"/>
    <property type="match status" value="1"/>
</dbReference>
<dbReference type="Proteomes" id="UP000663760">
    <property type="component" value="Chromosome 9"/>
</dbReference>